<reference evidence="1" key="2">
    <citation type="submission" date="2020-09" db="EMBL/GenBank/DDBJ databases">
        <authorList>
            <person name="Sun Q."/>
            <person name="Zhou Y."/>
        </authorList>
    </citation>
    <scope>NUCLEOTIDE SEQUENCE</scope>
    <source>
        <strain evidence="1">CGMCC 1.12919</strain>
    </source>
</reference>
<proteinExistence type="predicted"/>
<keyword evidence="2" id="KW-1185">Reference proteome</keyword>
<name>A0A916XF04_9HYPH</name>
<organism evidence="1 2">
    <name type="scientific">Chelatococcus reniformis</name>
    <dbReference type="NCBI Taxonomy" id="1494448"/>
    <lineage>
        <taxon>Bacteria</taxon>
        <taxon>Pseudomonadati</taxon>
        <taxon>Pseudomonadota</taxon>
        <taxon>Alphaproteobacteria</taxon>
        <taxon>Hyphomicrobiales</taxon>
        <taxon>Chelatococcaceae</taxon>
        <taxon>Chelatococcus</taxon>
    </lineage>
</organism>
<evidence type="ECO:0000313" key="2">
    <source>
        <dbReference type="Proteomes" id="UP000637002"/>
    </source>
</evidence>
<protein>
    <submittedName>
        <fullName evidence="1">Uncharacterized protein</fullName>
    </submittedName>
</protein>
<dbReference type="RefSeq" id="WP_188609920.1">
    <property type="nucleotide sequence ID" value="NZ_BMGG01000005.1"/>
</dbReference>
<accession>A0A916XF04</accession>
<comment type="caution">
    <text evidence="1">The sequence shown here is derived from an EMBL/GenBank/DDBJ whole genome shotgun (WGS) entry which is preliminary data.</text>
</comment>
<dbReference type="AlphaFoldDB" id="A0A916XF04"/>
<dbReference type="EMBL" id="BMGG01000005">
    <property type="protein sequence ID" value="GGC68757.1"/>
    <property type="molecule type" value="Genomic_DNA"/>
</dbReference>
<dbReference type="Proteomes" id="UP000637002">
    <property type="component" value="Unassembled WGS sequence"/>
</dbReference>
<gene>
    <name evidence="1" type="ORF">GCM10010994_29180</name>
</gene>
<reference evidence="1" key="1">
    <citation type="journal article" date="2014" name="Int. J. Syst. Evol. Microbiol.">
        <title>Complete genome sequence of Corynebacterium casei LMG S-19264T (=DSM 44701T), isolated from a smear-ripened cheese.</title>
        <authorList>
            <consortium name="US DOE Joint Genome Institute (JGI-PGF)"/>
            <person name="Walter F."/>
            <person name="Albersmeier A."/>
            <person name="Kalinowski J."/>
            <person name="Ruckert C."/>
        </authorList>
    </citation>
    <scope>NUCLEOTIDE SEQUENCE</scope>
    <source>
        <strain evidence="1">CGMCC 1.12919</strain>
    </source>
</reference>
<sequence>MPNIQHMLDELEADIAAGEVQLVRQRELIADLEMRGQNPAFAKSIVKELKAIQAKQIALRDKLRGELTRRAWLDQDLRAADSWPSSERM</sequence>
<evidence type="ECO:0000313" key="1">
    <source>
        <dbReference type="EMBL" id="GGC68757.1"/>
    </source>
</evidence>